<dbReference type="SMART" id="SM00028">
    <property type="entry name" value="TPR"/>
    <property type="match status" value="3"/>
</dbReference>
<keyword evidence="5" id="KW-0472">Membrane</keyword>
<feature type="signal peptide" evidence="6">
    <location>
        <begin position="1"/>
        <end position="21"/>
    </location>
</feature>
<dbReference type="PANTHER" id="PTHR24421">
    <property type="entry name" value="NITRATE/NITRITE SENSOR PROTEIN NARX-RELATED"/>
    <property type="match status" value="1"/>
</dbReference>
<keyword evidence="3" id="KW-0902">Two-component regulatory system</keyword>
<dbReference type="InterPro" id="IPR036890">
    <property type="entry name" value="HATPase_C_sf"/>
</dbReference>
<keyword evidence="1" id="KW-0808">Transferase</keyword>
<feature type="chain" id="PRO_5045053541" evidence="6">
    <location>
        <begin position="22"/>
        <end position="585"/>
    </location>
</feature>
<sequence>MHLVKWSFVALLIFLTHIVSAQHADKSRYVQQCFARTDDYMNFGKYDSAQIWLNRIREVVPLNKYSENKYFLHIRQAEIYYYNNLHLLGLNETNSALNVAEILGNKYLLADSYNFLGLFYANMDSLNKATVSLHKSLSYLEQAKSGQPSLLITMPHHVLSNIAEVFYKQQHYDSAVYYYRQSIIKAKTANNSRGIAVAYSGLGDVYFARQKYNAALQNYNQALANINHTEHADVALVLHGLLAKSHHALHNKHMMQHQLDSGFALLRNSSSINRFFALLFLNDAYKIFKSDNNKNKLLAATEMILAFEKESELDYRNKLHTIIETGIINEKKVNEMALSNERQLKELANTRFMFALAVIAIFIIGFLVYRYYQKQKNAVNHVRQKLSRDLHDDIGASLSSLHIYANIAENTIHTNPEKALEMLGKINSRSRDIMENMSDIVWSMRNNDLDNTPLDTKIKNYAAELLHEKNIEFELHITSDAAQLLESIHARKNILLIIKEALNNIAKHSNANTCDVNIFTKNKQWIMDIADNGNGFNTALNYHGNGLKNIANRAKELNGIMKITCNNNCSIHFQFPVTVISDTRT</sequence>
<protein>
    <submittedName>
        <fullName evidence="8">Histidine kinase</fullName>
    </submittedName>
</protein>
<keyword evidence="6" id="KW-0732">Signal</keyword>
<keyword evidence="5" id="KW-0812">Transmembrane</keyword>
<evidence type="ECO:0000256" key="6">
    <source>
        <dbReference type="SAM" id="SignalP"/>
    </source>
</evidence>
<dbReference type="SUPFAM" id="SSF55874">
    <property type="entry name" value="ATPase domain of HSP90 chaperone/DNA topoisomerase II/histidine kinase"/>
    <property type="match status" value="1"/>
</dbReference>
<evidence type="ECO:0000256" key="5">
    <source>
        <dbReference type="SAM" id="Phobius"/>
    </source>
</evidence>
<dbReference type="Proteomes" id="UP001210231">
    <property type="component" value="Unassembled WGS sequence"/>
</dbReference>
<dbReference type="InterPro" id="IPR011990">
    <property type="entry name" value="TPR-like_helical_dom_sf"/>
</dbReference>
<evidence type="ECO:0000256" key="3">
    <source>
        <dbReference type="ARBA" id="ARBA00023012"/>
    </source>
</evidence>
<organism evidence="8 9">
    <name type="scientific">Polluticaenibacter yanchengensis</name>
    <dbReference type="NCBI Taxonomy" id="3014562"/>
    <lineage>
        <taxon>Bacteria</taxon>
        <taxon>Pseudomonadati</taxon>
        <taxon>Bacteroidota</taxon>
        <taxon>Chitinophagia</taxon>
        <taxon>Chitinophagales</taxon>
        <taxon>Chitinophagaceae</taxon>
        <taxon>Polluticaenibacter</taxon>
    </lineage>
</organism>
<evidence type="ECO:0000256" key="2">
    <source>
        <dbReference type="ARBA" id="ARBA00022777"/>
    </source>
</evidence>
<dbReference type="Pfam" id="PF13424">
    <property type="entry name" value="TPR_12"/>
    <property type="match status" value="1"/>
</dbReference>
<keyword evidence="2 8" id="KW-0418">Kinase</keyword>
<keyword evidence="5" id="KW-1133">Transmembrane helix</keyword>
<dbReference type="EMBL" id="JAQGEF010000018">
    <property type="protein sequence ID" value="MDA3615879.1"/>
    <property type="molecule type" value="Genomic_DNA"/>
</dbReference>
<feature type="transmembrane region" description="Helical" evidence="5">
    <location>
        <begin position="352"/>
        <end position="372"/>
    </location>
</feature>
<proteinExistence type="predicted"/>
<dbReference type="Pfam" id="PF07730">
    <property type="entry name" value="HisKA_3"/>
    <property type="match status" value="1"/>
</dbReference>
<name>A0ABT4UM03_9BACT</name>
<dbReference type="GO" id="GO:0016301">
    <property type="term" value="F:kinase activity"/>
    <property type="evidence" value="ECO:0007669"/>
    <property type="project" value="UniProtKB-KW"/>
</dbReference>
<dbReference type="InterPro" id="IPR011712">
    <property type="entry name" value="Sig_transdc_His_kin_sub3_dim/P"/>
</dbReference>
<dbReference type="Gene3D" id="3.30.565.10">
    <property type="entry name" value="Histidine kinase-like ATPase, C-terminal domain"/>
    <property type="match status" value="1"/>
</dbReference>
<dbReference type="InterPro" id="IPR050482">
    <property type="entry name" value="Sensor_HK_TwoCompSys"/>
</dbReference>
<accession>A0ABT4UM03</accession>
<reference evidence="8 9" key="1">
    <citation type="submission" date="2022-12" db="EMBL/GenBank/DDBJ databases">
        <title>Chitinophagaceae gen. sp. nov., a new member of the family Chitinophagaceae, isolated from soil in a chemical factory.</title>
        <authorList>
            <person name="Ke Z."/>
        </authorList>
    </citation>
    <scope>NUCLEOTIDE SEQUENCE [LARGE SCALE GENOMIC DNA]</scope>
    <source>
        <strain evidence="8 9">LY-5</strain>
    </source>
</reference>
<feature type="domain" description="Signal transduction histidine kinase subgroup 3 dimerisation and phosphoacceptor" evidence="7">
    <location>
        <begin position="383"/>
        <end position="448"/>
    </location>
</feature>
<feature type="repeat" description="TPR" evidence="4">
    <location>
        <begin position="196"/>
        <end position="229"/>
    </location>
</feature>
<dbReference type="InterPro" id="IPR019734">
    <property type="entry name" value="TPR_rpt"/>
</dbReference>
<evidence type="ECO:0000256" key="4">
    <source>
        <dbReference type="PROSITE-ProRule" id="PRU00339"/>
    </source>
</evidence>
<evidence type="ECO:0000256" key="1">
    <source>
        <dbReference type="ARBA" id="ARBA00022679"/>
    </source>
</evidence>
<dbReference type="Gene3D" id="1.25.40.10">
    <property type="entry name" value="Tetratricopeptide repeat domain"/>
    <property type="match status" value="1"/>
</dbReference>
<dbReference type="PROSITE" id="PS50005">
    <property type="entry name" value="TPR"/>
    <property type="match status" value="1"/>
</dbReference>
<keyword evidence="9" id="KW-1185">Reference proteome</keyword>
<dbReference type="SUPFAM" id="SSF48452">
    <property type="entry name" value="TPR-like"/>
    <property type="match status" value="1"/>
</dbReference>
<dbReference type="Gene3D" id="1.20.5.1930">
    <property type="match status" value="1"/>
</dbReference>
<gene>
    <name evidence="8" type="ORF">O3P16_13750</name>
</gene>
<evidence type="ECO:0000259" key="7">
    <source>
        <dbReference type="Pfam" id="PF07730"/>
    </source>
</evidence>
<comment type="caution">
    <text evidence="8">The sequence shown here is derived from an EMBL/GenBank/DDBJ whole genome shotgun (WGS) entry which is preliminary data.</text>
</comment>
<evidence type="ECO:0000313" key="8">
    <source>
        <dbReference type="EMBL" id="MDA3615879.1"/>
    </source>
</evidence>
<keyword evidence="4" id="KW-0802">TPR repeat</keyword>
<dbReference type="RefSeq" id="WP_407032207.1">
    <property type="nucleotide sequence ID" value="NZ_JAQGEF010000018.1"/>
</dbReference>
<evidence type="ECO:0000313" key="9">
    <source>
        <dbReference type="Proteomes" id="UP001210231"/>
    </source>
</evidence>